<dbReference type="InterPro" id="IPR009019">
    <property type="entry name" value="KH_sf_prok-type"/>
</dbReference>
<feature type="domain" description="KH type-2" evidence="2">
    <location>
        <begin position="30"/>
        <end position="67"/>
    </location>
</feature>
<dbReference type="Proteomes" id="UP001196413">
    <property type="component" value="Unassembled WGS sequence"/>
</dbReference>
<name>A0AAD5WGZ4_PARTN</name>
<comment type="caution">
    <text evidence="3">The sequence shown here is derived from an EMBL/GenBank/DDBJ whole genome shotgun (WGS) entry which is preliminary data.</text>
</comment>
<sequence>MLFILPDKPETSLTTIYRPGGTDGLNLPRDGYSGVEVRRTPARAEVIIMATRTQSVLGERGRRIKETNFCVRNVSVSRRDPWSSTLRRCQSWALRCCSV</sequence>
<gene>
    <name evidence="3" type="primary">RPS-3_2</name>
    <name evidence="3" type="ORF">KIN20_031715</name>
</gene>
<protein>
    <submittedName>
        <fullName evidence="3">Ribosomal protein S3, C-terminal domain</fullName>
    </submittedName>
</protein>
<keyword evidence="1" id="KW-0694">RNA-binding</keyword>
<dbReference type="EMBL" id="JAHQIW010006725">
    <property type="protein sequence ID" value="KAJ1370069.1"/>
    <property type="molecule type" value="Genomic_DNA"/>
</dbReference>
<dbReference type="Gene3D" id="3.30.300.20">
    <property type="match status" value="1"/>
</dbReference>
<accession>A0AAD5WGZ4</accession>
<proteinExistence type="predicted"/>
<dbReference type="AlphaFoldDB" id="A0AAD5WGZ4"/>
<organism evidence="3 4">
    <name type="scientific">Parelaphostrongylus tenuis</name>
    <name type="common">Meningeal worm</name>
    <dbReference type="NCBI Taxonomy" id="148309"/>
    <lineage>
        <taxon>Eukaryota</taxon>
        <taxon>Metazoa</taxon>
        <taxon>Ecdysozoa</taxon>
        <taxon>Nematoda</taxon>
        <taxon>Chromadorea</taxon>
        <taxon>Rhabditida</taxon>
        <taxon>Rhabditina</taxon>
        <taxon>Rhabditomorpha</taxon>
        <taxon>Strongyloidea</taxon>
        <taxon>Metastrongylidae</taxon>
        <taxon>Parelaphostrongylus</taxon>
    </lineage>
</organism>
<dbReference type="Pfam" id="PF07650">
    <property type="entry name" value="KH_2"/>
    <property type="match status" value="1"/>
</dbReference>
<dbReference type="InterPro" id="IPR004044">
    <property type="entry name" value="KH_dom_type_2"/>
</dbReference>
<reference evidence="3" key="1">
    <citation type="submission" date="2021-06" db="EMBL/GenBank/DDBJ databases">
        <title>Parelaphostrongylus tenuis whole genome reference sequence.</title>
        <authorList>
            <person name="Garwood T.J."/>
            <person name="Larsen P.A."/>
            <person name="Fountain-Jones N.M."/>
            <person name="Garbe J.R."/>
            <person name="Macchietto M.G."/>
            <person name="Kania S.A."/>
            <person name="Gerhold R.W."/>
            <person name="Richards J.E."/>
            <person name="Wolf T.M."/>
        </authorList>
    </citation>
    <scope>NUCLEOTIDE SEQUENCE</scope>
    <source>
        <strain evidence="3">MNPRO001-30</strain>
        <tissue evidence="3">Meninges</tissue>
    </source>
</reference>
<keyword evidence="4" id="KW-1185">Reference proteome</keyword>
<evidence type="ECO:0000256" key="1">
    <source>
        <dbReference type="ARBA" id="ARBA00022884"/>
    </source>
</evidence>
<dbReference type="SUPFAM" id="SSF54814">
    <property type="entry name" value="Prokaryotic type KH domain (KH-domain type II)"/>
    <property type="match status" value="1"/>
</dbReference>
<dbReference type="InterPro" id="IPR015946">
    <property type="entry name" value="KH_dom-like_a/b"/>
</dbReference>
<evidence type="ECO:0000313" key="4">
    <source>
        <dbReference type="Proteomes" id="UP001196413"/>
    </source>
</evidence>
<keyword evidence="3" id="KW-0689">Ribosomal protein</keyword>
<evidence type="ECO:0000313" key="3">
    <source>
        <dbReference type="EMBL" id="KAJ1370069.1"/>
    </source>
</evidence>
<dbReference type="GO" id="GO:0003723">
    <property type="term" value="F:RNA binding"/>
    <property type="evidence" value="ECO:0007669"/>
    <property type="project" value="UniProtKB-KW"/>
</dbReference>
<evidence type="ECO:0000259" key="2">
    <source>
        <dbReference type="Pfam" id="PF07650"/>
    </source>
</evidence>
<keyword evidence="3" id="KW-0687">Ribonucleoprotein</keyword>
<dbReference type="GO" id="GO:0005840">
    <property type="term" value="C:ribosome"/>
    <property type="evidence" value="ECO:0007669"/>
    <property type="project" value="UniProtKB-KW"/>
</dbReference>